<dbReference type="AlphaFoldDB" id="A0A0L7L1V5"/>
<proteinExistence type="predicted"/>
<evidence type="ECO:0000313" key="2">
    <source>
        <dbReference type="EMBL" id="KOB69415.1"/>
    </source>
</evidence>
<keyword evidence="3" id="KW-1185">Reference proteome</keyword>
<dbReference type="Proteomes" id="UP000037510">
    <property type="component" value="Unassembled WGS sequence"/>
</dbReference>
<feature type="region of interest" description="Disordered" evidence="1">
    <location>
        <begin position="39"/>
        <end position="68"/>
    </location>
</feature>
<evidence type="ECO:0000256" key="1">
    <source>
        <dbReference type="SAM" id="MobiDB-lite"/>
    </source>
</evidence>
<protein>
    <submittedName>
        <fullName evidence="2">Synaptosomal-associated protein 29</fullName>
    </submittedName>
</protein>
<comment type="caution">
    <text evidence="2">The sequence shown here is derived from an EMBL/GenBank/DDBJ whole genome shotgun (WGS) entry which is preliminary data.</text>
</comment>
<gene>
    <name evidence="2" type="ORF">OBRU01_07054</name>
</gene>
<sequence>MCALSTKCVENCVVRAITFNRHSIRFELSLKNRPYSESDAIRPVPPTQQCRISASSPPRPLTFDTEDLDDDVFINPRNGNDLFSTRNLEIIGYNTPRSPAGVLLSPRRERTFNFSLTNVTHDICNPNNAKIADENIKYEKTNP</sequence>
<organism evidence="2 3">
    <name type="scientific">Operophtera brumata</name>
    <name type="common">Winter moth</name>
    <name type="synonym">Phalaena brumata</name>
    <dbReference type="NCBI Taxonomy" id="104452"/>
    <lineage>
        <taxon>Eukaryota</taxon>
        <taxon>Metazoa</taxon>
        <taxon>Ecdysozoa</taxon>
        <taxon>Arthropoda</taxon>
        <taxon>Hexapoda</taxon>
        <taxon>Insecta</taxon>
        <taxon>Pterygota</taxon>
        <taxon>Neoptera</taxon>
        <taxon>Endopterygota</taxon>
        <taxon>Lepidoptera</taxon>
        <taxon>Glossata</taxon>
        <taxon>Ditrysia</taxon>
        <taxon>Geometroidea</taxon>
        <taxon>Geometridae</taxon>
        <taxon>Larentiinae</taxon>
        <taxon>Operophtera</taxon>
    </lineage>
</organism>
<reference evidence="2 3" key="1">
    <citation type="journal article" date="2015" name="Genome Biol. Evol.">
        <title>The genome of winter moth (Operophtera brumata) provides a genomic perspective on sexual dimorphism and phenology.</title>
        <authorList>
            <person name="Derks M.F."/>
            <person name="Smit S."/>
            <person name="Salis L."/>
            <person name="Schijlen E."/>
            <person name="Bossers A."/>
            <person name="Mateman C."/>
            <person name="Pijl A.S."/>
            <person name="de Ridder D."/>
            <person name="Groenen M.A."/>
            <person name="Visser M.E."/>
            <person name="Megens H.J."/>
        </authorList>
    </citation>
    <scope>NUCLEOTIDE SEQUENCE [LARGE SCALE GENOMIC DNA]</scope>
    <source>
        <strain evidence="2">WM2013NL</strain>
        <tissue evidence="2">Head and thorax</tissue>
    </source>
</reference>
<name>A0A0L7L1V5_OPEBR</name>
<dbReference type="EMBL" id="JTDY01003522">
    <property type="protein sequence ID" value="KOB69415.1"/>
    <property type="molecule type" value="Genomic_DNA"/>
</dbReference>
<accession>A0A0L7L1V5</accession>
<feature type="compositionally biased region" description="Polar residues" evidence="1">
    <location>
        <begin position="47"/>
        <end position="56"/>
    </location>
</feature>
<evidence type="ECO:0000313" key="3">
    <source>
        <dbReference type="Proteomes" id="UP000037510"/>
    </source>
</evidence>